<keyword evidence="4" id="KW-1185">Reference proteome</keyword>
<dbReference type="EMBL" id="BAAAME010000002">
    <property type="protein sequence ID" value="GAA1730990.1"/>
    <property type="molecule type" value="Genomic_DNA"/>
</dbReference>
<evidence type="ECO:0000313" key="4">
    <source>
        <dbReference type="Proteomes" id="UP001501057"/>
    </source>
</evidence>
<protein>
    <recommendedName>
        <fullName evidence="5">DUF2834 domain-containing protein</fullName>
    </recommendedName>
</protein>
<feature type="transmembrane region" description="Helical" evidence="2">
    <location>
        <begin position="7"/>
        <end position="26"/>
    </location>
</feature>
<evidence type="ECO:0000256" key="2">
    <source>
        <dbReference type="SAM" id="Phobius"/>
    </source>
</evidence>
<gene>
    <name evidence="3" type="ORF">GCM10009710_09490</name>
</gene>
<name>A0ABP4VPQ0_9ACTN</name>
<reference evidence="4" key="1">
    <citation type="journal article" date="2019" name="Int. J. Syst. Evol. Microbiol.">
        <title>The Global Catalogue of Microorganisms (GCM) 10K type strain sequencing project: providing services to taxonomists for standard genome sequencing and annotation.</title>
        <authorList>
            <consortium name="The Broad Institute Genomics Platform"/>
            <consortium name="The Broad Institute Genome Sequencing Center for Infectious Disease"/>
            <person name="Wu L."/>
            <person name="Ma J."/>
        </authorList>
    </citation>
    <scope>NUCLEOTIDE SEQUENCE [LARGE SCALE GENOMIC DNA]</scope>
    <source>
        <strain evidence="4">JCM 13518</strain>
    </source>
</reference>
<feature type="compositionally biased region" description="Pro residues" evidence="1">
    <location>
        <begin position="76"/>
        <end position="89"/>
    </location>
</feature>
<keyword evidence="2" id="KW-0812">Transmembrane</keyword>
<proteinExistence type="predicted"/>
<keyword evidence="2" id="KW-1133">Transmembrane helix</keyword>
<accession>A0ABP4VPQ0</accession>
<evidence type="ECO:0000256" key="1">
    <source>
        <dbReference type="SAM" id="MobiDB-lite"/>
    </source>
</evidence>
<comment type="caution">
    <text evidence="3">The sequence shown here is derived from an EMBL/GenBank/DDBJ whole genome shotgun (WGS) entry which is preliminary data.</text>
</comment>
<organism evidence="3 4">
    <name type="scientific">Aeromicrobium alkaliterrae</name>
    <dbReference type="NCBI Taxonomy" id="302168"/>
    <lineage>
        <taxon>Bacteria</taxon>
        <taxon>Bacillati</taxon>
        <taxon>Actinomycetota</taxon>
        <taxon>Actinomycetes</taxon>
        <taxon>Propionibacteriales</taxon>
        <taxon>Nocardioidaceae</taxon>
        <taxon>Aeromicrobium</taxon>
    </lineage>
</organism>
<evidence type="ECO:0000313" key="3">
    <source>
        <dbReference type="EMBL" id="GAA1730990.1"/>
    </source>
</evidence>
<sequence length="95" mass="10398">MNLDTVWWVLVVGGLVVEAVGAWGIYDLMKLPEPAWAAAGKDRVTWMIWFAVVGPFALPFYFSVRASVRQALAELPPPPPWGVQAPPPQQGAMLP</sequence>
<evidence type="ECO:0008006" key="5">
    <source>
        <dbReference type="Google" id="ProtNLM"/>
    </source>
</evidence>
<dbReference type="Proteomes" id="UP001501057">
    <property type="component" value="Unassembled WGS sequence"/>
</dbReference>
<keyword evidence="2" id="KW-0472">Membrane</keyword>
<feature type="region of interest" description="Disordered" evidence="1">
    <location>
        <begin position="76"/>
        <end position="95"/>
    </location>
</feature>
<feature type="transmembrane region" description="Helical" evidence="2">
    <location>
        <begin position="46"/>
        <end position="64"/>
    </location>
</feature>
<dbReference type="RefSeq" id="WP_344198275.1">
    <property type="nucleotide sequence ID" value="NZ_BAAAME010000002.1"/>
</dbReference>